<evidence type="ECO:0000313" key="8">
    <source>
        <dbReference type="Proteomes" id="UP001218362"/>
    </source>
</evidence>
<dbReference type="PROSITE" id="PS50893">
    <property type="entry name" value="ABC_TRANSPORTER_2"/>
    <property type="match status" value="1"/>
</dbReference>
<evidence type="ECO:0000256" key="2">
    <source>
        <dbReference type="ARBA" id="ARBA00022741"/>
    </source>
</evidence>
<dbReference type="KEGG" id="acob:P0Y56_12640"/>
<evidence type="ECO:0000256" key="4">
    <source>
        <dbReference type="ARBA" id="ARBA00022967"/>
    </source>
</evidence>
<feature type="domain" description="ABC transporter" evidence="6">
    <location>
        <begin position="4"/>
        <end position="239"/>
    </location>
</feature>
<dbReference type="SMART" id="SM00382">
    <property type="entry name" value="AAA"/>
    <property type="match status" value="1"/>
</dbReference>
<dbReference type="GO" id="GO:0005524">
    <property type="term" value="F:ATP binding"/>
    <property type="evidence" value="ECO:0007669"/>
    <property type="project" value="UniProtKB-KW"/>
</dbReference>
<evidence type="ECO:0000256" key="3">
    <source>
        <dbReference type="ARBA" id="ARBA00022840"/>
    </source>
</evidence>
<keyword evidence="2" id="KW-0547">Nucleotide-binding</keyword>
<evidence type="ECO:0000259" key="6">
    <source>
        <dbReference type="PROSITE" id="PS50893"/>
    </source>
</evidence>
<dbReference type="GO" id="GO:0016887">
    <property type="term" value="F:ATP hydrolysis activity"/>
    <property type="evidence" value="ECO:0007669"/>
    <property type="project" value="InterPro"/>
</dbReference>
<dbReference type="PROSITE" id="PS00211">
    <property type="entry name" value="ABC_TRANSPORTER_1"/>
    <property type="match status" value="1"/>
</dbReference>
<dbReference type="PANTHER" id="PTHR42794:SF1">
    <property type="entry name" value="HEMIN IMPORT ATP-BINDING PROTEIN HMUV"/>
    <property type="match status" value="1"/>
</dbReference>
<reference evidence="7" key="1">
    <citation type="submission" date="2023-03" db="EMBL/GenBank/DDBJ databases">
        <title>Andean soil-derived lignocellulolytic bacterial consortium as a source of novel taxa and putative plastic-active enzymes.</title>
        <authorList>
            <person name="Diaz-Garcia L."/>
            <person name="Chuvochina M."/>
            <person name="Feuerriegel G."/>
            <person name="Bunk B."/>
            <person name="Sproer C."/>
            <person name="Streit W.R."/>
            <person name="Rodriguez L.M."/>
            <person name="Overmann J."/>
            <person name="Jimenez D.J."/>
        </authorList>
    </citation>
    <scope>NUCLEOTIDE SEQUENCE</scope>
    <source>
        <strain evidence="7">MAG 26</strain>
    </source>
</reference>
<dbReference type="Pfam" id="PF00005">
    <property type="entry name" value="ABC_tran"/>
    <property type="match status" value="1"/>
</dbReference>
<dbReference type="InterPro" id="IPR017871">
    <property type="entry name" value="ABC_transporter-like_CS"/>
</dbReference>
<keyword evidence="4" id="KW-1278">Translocase</keyword>
<keyword evidence="3 7" id="KW-0067">ATP-binding</keyword>
<dbReference type="Proteomes" id="UP001218362">
    <property type="component" value="Chromosome"/>
</dbReference>
<organism evidence="7 8">
    <name type="scientific">Candidatus Andeanibacterium colombiense</name>
    <dbReference type="NCBI Taxonomy" id="3121345"/>
    <lineage>
        <taxon>Bacteria</taxon>
        <taxon>Pseudomonadati</taxon>
        <taxon>Pseudomonadota</taxon>
        <taxon>Alphaproteobacteria</taxon>
        <taxon>Sphingomonadales</taxon>
        <taxon>Sphingomonadaceae</taxon>
        <taxon>Candidatus Andeanibacterium</taxon>
    </lineage>
</organism>
<dbReference type="PANTHER" id="PTHR42794">
    <property type="entry name" value="HEMIN IMPORT ATP-BINDING PROTEIN HMUV"/>
    <property type="match status" value="1"/>
</dbReference>
<dbReference type="AlphaFoldDB" id="A0AAJ5X3N1"/>
<evidence type="ECO:0000256" key="5">
    <source>
        <dbReference type="ARBA" id="ARBA00037066"/>
    </source>
</evidence>
<comment type="function">
    <text evidence="5">Part of the ABC transporter complex HmuTUV involved in hemin import. Responsible for energy coupling to the transport system.</text>
</comment>
<evidence type="ECO:0000313" key="7">
    <source>
        <dbReference type="EMBL" id="WEK45868.1"/>
    </source>
</evidence>
<dbReference type="Gene3D" id="3.40.50.300">
    <property type="entry name" value="P-loop containing nucleotide triphosphate hydrolases"/>
    <property type="match status" value="1"/>
</dbReference>
<dbReference type="SUPFAM" id="SSF52540">
    <property type="entry name" value="P-loop containing nucleoside triphosphate hydrolases"/>
    <property type="match status" value="1"/>
</dbReference>
<proteinExistence type="predicted"/>
<name>A0AAJ5X3N1_9SPHN</name>
<dbReference type="InterPro" id="IPR003439">
    <property type="entry name" value="ABC_transporter-like_ATP-bd"/>
</dbReference>
<protein>
    <submittedName>
        <fullName evidence="7">ABC transporter ATP-binding protein</fullName>
    </submittedName>
</protein>
<accession>A0AAJ5X3N1</accession>
<dbReference type="EMBL" id="CP119316">
    <property type="protein sequence ID" value="WEK45868.1"/>
    <property type="molecule type" value="Genomic_DNA"/>
</dbReference>
<evidence type="ECO:0000256" key="1">
    <source>
        <dbReference type="ARBA" id="ARBA00022448"/>
    </source>
</evidence>
<sequence length="265" mass="28037">MTLLAAENVTVRRGGRAIVDDVSLTLESGSFVGLLGPNGAGKSTLMSVLVGLLQPDEGMVSLDGMPIKDMDRRTLARARSYLPQNPRAEWPISVERLIALGLTPQLPVFGGLSDAMQERVDAVIDQFDMQQHREQPVTTLSGGELARAMLARALVGEPELLLADEPLAGLDPRHALDSVRRLRALADGGKLVAASIHELTLAARYTTHVAVLLEGELVAFGPTATTLNSRLLAEVFEVDACVTGAGTPTAMVDFVAAPAAGTDLR</sequence>
<gene>
    <name evidence="7" type="ORF">P0Y56_12640</name>
</gene>
<keyword evidence="1" id="KW-0813">Transport</keyword>
<dbReference type="InterPro" id="IPR027417">
    <property type="entry name" value="P-loop_NTPase"/>
</dbReference>
<dbReference type="InterPro" id="IPR003593">
    <property type="entry name" value="AAA+_ATPase"/>
</dbReference>